<keyword evidence="6" id="KW-0547">Nucleotide-binding</keyword>
<dbReference type="GO" id="GO:0043130">
    <property type="term" value="F:ubiquitin binding"/>
    <property type="evidence" value="ECO:0007669"/>
    <property type="project" value="InterPro"/>
</dbReference>
<dbReference type="InterPro" id="IPR049730">
    <property type="entry name" value="SNF2/RAD54-like_C"/>
</dbReference>
<dbReference type="EMBL" id="BMAT01000299">
    <property type="protein sequence ID" value="GFR63589.1"/>
    <property type="molecule type" value="Genomic_DNA"/>
</dbReference>
<keyword evidence="12" id="KW-0238">DNA-binding</keyword>
<dbReference type="InterPro" id="IPR000330">
    <property type="entry name" value="SNF2_N"/>
</dbReference>
<dbReference type="CDD" id="cd18793">
    <property type="entry name" value="SF2_C_SNF"/>
    <property type="match status" value="1"/>
</dbReference>
<dbReference type="Gene3D" id="1.10.8.10">
    <property type="entry name" value="DNA helicase RuvA subunit, C-terminal domain"/>
    <property type="match status" value="1"/>
</dbReference>
<evidence type="ECO:0000313" key="20">
    <source>
        <dbReference type="Proteomes" id="UP000762676"/>
    </source>
</evidence>
<keyword evidence="13" id="KW-0234">DNA repair</keyword>
<keyword evidence="8" id="KW-0378">Hydrolase</keyword>
<evidence type="ECO:0000256" key="4">
    <source>
        <dbReference type="ARBA" id="ARBA00012551"/>
    </source>
</evidence>
<feature type="region of interest" description="Disordered" evidence="16">
    <location>
        <begin position="145"/>
        <end position="204"/>
    </location>
</feature>
<evidence type="ECO:0000256" key="1">
    <source>
        <dbReference type="ARBA" id="ARBA00004123"/>
    </source>
</evidence>
<dbReference type="SMART" id="SM00487">
    <property type="entry name" value="DEXDc"/>
    <property type="match status" value="1"/>
</dbReference>
<feature type="compositionally biased region" description="Low complexity" evidence="16">
    <location>
        <begin position="360"/>
        <end position="371"/>
    </location>
</feature>
<dbReference type="PROSITE" id="PS51192">
    <property type="entry name" value="HELICASE_ATP_BIND_1"/>
    <property type="match status" value="1"/>
</dbReference>
<dbReference type="FunFam" id="3.40.50.10810:FF:000014">
    <property type="entry name" value="SWI/SNF-related matrix-associated actin-dependent regulator of chromatin subfamily A containing DEAD/H box 1"/>
    <property type="match status" value="1"/>
</dbReference>
<dbReference type="AlphaFoldDB" id="A0AAV4ES12"/>
<keyword evidence="7" id="KW-0227">DNA damage</keyword>
<feature type="compositionally biased region" description="Polar residues" evidence="16">
    <location>
        <begin position="170"/>
        <end position="180"/>
    </location>
</feature>
<accession>A0AAV4ES12</accession>
<comment type="caution">
    <text evidence="19">The sequence shown here is derived from an EMBL/GenBank/DDBJ whole genome shotgun (WGS) entry which is preliminary data.</text>
</comment>
<evidence type="ECO:0000313" key="19">
    <source>
        <dbReference type="EMBL" id="GFR63589.1"/>
    </source>
</evidence>
<keyword evidence="11" id="KW-0156">Chromatin regulator</keyword>
<dbReference type="GO" id="GO:0005694">
    <property type="term" value="C:chromosome"/>
    <property type="evidence" value="ECO:0007669"/>
    <property type="project" value="UniProtKB-SubCell"/>
</dbReference>
<sequence length="1084" mass="121939">MVTIPTASLPIDAAKLPPSCIIHLIKRRSLSACEETATMSGPSGSINSLLKYRFVRKPSSQLSPPDSQNASLARENSDKSVDSQATVPYGSQELDDSQATLPYQQESSQDTLPPPQANQGDGPTHPASPVFNSKKAPVSNQIITIDSDHNCDSPTAAPTSGPWISKETGVKTQTKTNGKSTEPVKFRRIQRPGSDSEDESPKKELTSFERLKELFPDGSENRMRAALILHPNNFQEAVKFVANDCVPPTSGKRPAPERSLEEARPAYKRIKPMPESPSPTGPKVMSVDYLKEYEAKKKEKEAFQKGLEFLRGCFPALTADQISQVLKAENGDTDAAAEALTKTLEEETQRKAEICSKGVSNGSSSNPASTSLLKNNLTGNKIHVKKKRARDDDMSEDEDEYDDFDGSDDSDDSEDLDNRSQSETDNFLHFFEEATIEELTAMPGCSKKKAELIISLRPYKTWEHLIEAFTSQKQLSTSLISGCKEIMQVRNTIRRLMMRCENISQQMGLVVSRLTAGDRGGDGDMRITKQPEVLNKEFELQPYQLIGLSWLRIMHQQELNGILADEMGLGKTIQAISFIAHLMEEGEEGPHVIIVPSSTIENWLRELQRWCPSLKVIVYYGSQDERRAVRHSIFFQGEEFNVLLTTYNMATGGVEDRVLFKKFDFHYAVFDEGHMLKNMSSMRFQNLMKISAERRLLLTGTPLQNNLLELMSLLCFVMPEIFQGKTDHLKKVFAMITRSSDEKQKSRFERDRIAQAKRIMKPFILRRLKKDVLQHLPKKTETIERCSMTPSQQELYDRLVTKYSLEISENTSEDGEGNNTAGGGIGIFMQFRKVANHPLLLRNLFKDGKLRKMAKAIAKEPSHRERGALPDLIQEDMSVMNDFELMGLCKQYPNDRVLLFSQFTMMLDIAELYLEQNGHKFIRLDGQTPVPDRLQLIDRFNSEPDIFVFLLSTRAGGLGINLCAANTIILHDIDFNPYNDKQAEDRCHRLGQKREVKIHKLICECTVDEAMLDCANGKLALEQDLTRPEGEEGAEENSKDVVKLLKEVLRLRQKGSTAISSSAALDAENDEDDEDEDEEDDGVI</sequence>
<evidence type="ECO:0000256" key="14">
    <source>
        <dbReference type="ARBA" id="ARBA00023242"/>
    </source>
</evidence>
<comment type="catalytic activity">
    <reaction evidence="15">
        <text>ATP + H2O = ADP + phosphate + H(+)</text>
        <dbReference type="Rhea" id="RHEA:13065"/>
        <dbReference type="ChEBI" id="CHEBI:15377"/>
        <dbReference type="ChEBI" id="CHEBI:15378"/>
        <dbReference type="ChEBI" id="CHEBI:30616"/>
        <dbReference type="ChEBI" id="CHEBI:43474"/>
        <dbReference type="ChEBI" id="CHEBI:456216"/>
        <dbReference type="EC" id="3.6.4.12"/>
    </reaction>
    <physiologicalReaction direction="left-to-right" evidence="15">
        <dbReference type="Rhea" id="RHEA:13066"/>
    </physiologicalReaction>
</comment>
<gene>
    <name evidence="19" type="ORF">ElyMa_000159900</name>
</gene>
<dbReference type="Pfam" id="PF00176">
    <property type="entry name" value="SNF2-rel_dom"/>
    <property type="match status" value="1"/>
</dbReference>
<feature type="compositionally biased region" description="Acidic residues" evidence="16">
    <location>
        <begin position="393"/>
        <end position="415"/>
    </location>
</feature>
<protein>
    <recommendedName>
        <fullName evidence="4">DNA helicase</fullName>
        <ecNumber evidence="4">3.6.4.12</ecNumber>
    </recommendedName>
</protein>
<dbReference type="GO" id="GO:0005634">
    <property type="term" value="C:nucleus"/>
    <property type="evidence" value="ECO:0007669"/>
    <property type="project" value="UniProtKB-SubCell"/>
</dbReference>
<dbReference type="GO" id="GO:0016787">
    <property type="term" value="F:hydrolase activity"/>
    <property type="evidence" value="ECO:0007669"/>
    <property type="project" value="UniProtKB-KW"/>
</dbReference>
<dbReference type="GO" id="GO:0006281">
    <property type="term" value="P:DNA repair"/>
    <property type="evidence" value="ECO:0007669"/>
    <property type="project" value="UniProtKB-KW"/>
</dbReference>
<dbReference type="EC" id="3.6.4.12" evidence="4"/>
<feature type="domain" description="Helicase C-terminal" evidence="18">
    <location>
        <begin position="871"/>
        <end position="1049"/>
    </location>
</feature>
<dbReference type="SMART" id="SM00490">
    <property type="entry name" value="HELICc"/>
    <property type="match status" value="1"/>
</dbReference>
<evidence type="ECO:0000256" key="6">
    <source>
        <dbReference type="ARBA" id="ARBA00022741"/>
    </source>
</evidence>
<evidence type="ECO:0000256" key="8">
    <source>
        <dbReference type="ARBA" id="ARBA00022801"/>
    </source>
</evidence>
<feature type="domain" description="Helicase ATP-binding" evidence="17">
    <location>
        <begin position="552"/>
        <end position="720"/>
    </location>
</feature>
<keyword evidence="10" id="KW-0067">ATP-binding</keyword>
<proteinExistence type="inferred from homology"/>
<keyword evidence="20" id="KW-1185">Reference proteome</keyword>
<evidence type="ECO:0000256" key="13">
    <source>
        <dbReference type="ARBA" id="ARBA00023204"/>
    </source>
</evidence>
<dbReference type="InterPro" id="IPR001650">
    <property type="entry name" value="Helicase_C-like"/>
</dbReference>
<dbReference type="PROSITE" id="PS51194">
    <property type="entry name" value="HELICASE_CTER"/>
    <property type="match status" value="1"/>
</dbReference>
<feature type="compositionally biased region" description="Polar residues" evidence="16">
    <location>
        <begin position="97"/>
        <end position="121"/>
    </location>
</feature>
<feature type="compositionally biased region" description="Acidic residues" evidence="16">
    <location>
        <begin position="1067"/>
        <end position="1084"/>
    </location>
</feature>
<dbReference type="Proteomes" id="UP000762676">
    <property type="component" value="Unassembled WGS sequence"/>
</dbReference>
<comment type="subcellular location">
    <subcellularLocation>
        <location evidence="2">Chromosome</location>
    </subcellularLocation>
    <subcellularLocation>
        <location evidence="1">Nucleus</location>
    </subcellularLocation>
</comment>
<evidence type="ECO:0000259" key="18">
    <source>
        <dbReference type="PROSITE" id="PS51194"/>
    </source>
</evidence>
<dbReference type="Pfam" id="PF00271">
    <property type="entry name" value="Helicase_C"/>
    <property type="match status" value="1"/>
</dbReference>
<dbReference type="CDD" id="cd14279">
    <property type="entry name" value="CUE"/>
    <property type="match status" value="1"/>
</dbReference>
<keyword evidence="9" id="KW-0347">Helicase</keyword>
<dbReference type="Gene3D" id="3.40.50.300">
    <property type="entry name" value="P-loop containing nucleotide triphosphate hydrolases"/>
    <property type="match status" value="1"/>
</dbReference>
<reference evidence="19 20" key="1">
    <citation type="journal article" date="2021" name="Elife">
        <title>Chloroplast acquisition without the gene transfer in kleptoplastic sea slugs, Plakobranchus ocellatus.</title>
        <authorList>
            <person name="Maeda T."/>
            <person name="Takahashi S."/>
            <person name="Yoshida T."/>
            <person name="Shimamura S."/>
            <person name="Takaki Y."/>
            <person name="Nagai Y."/>
            <person name="Toyoda A."/>
            <person name="Suzuki Y."/>
            <person name="Arimoto A."/>
            <person name="Ishii H."/>
            <person name="Satoh N."/>
            <person name="Nishiyama T."/>
            <person name="Hasebe M."/>
            <person name="Maruyama T."/>
            <person name="Minagawa J."/>
            <person name="Obokata J."/>
            <person name="Shigenobu S."/>
        </authorList>
    </citation>
    <scope>NUCLEOTIDE SEQUENCE [LARGE SCALE GENOMIC DNA]</scope>
</reference>
<evidence type="ECO:0000256" key="7">
    <source>
        <dbReference type="ARBA" id="ARBA00022763"/>
    </source>
</evidence>
<dbReference type="Gene3D" id="3.40.50.10810">
    <property type="entry name" value="Tandem AAA-ATPase domain"/>
    <property type="match status" value="1"/>
</dbReference>
<feature type="region of interest" description="Disordered" evidence="16">
    <location>
        <begin position="58"/>
        <end position="133"/>
    </location>
</feature>
<dbReference type="GO" id="GO:0003677">
    <property type="term" value="F:DNA binding"/>
    <property type="evidence" value="ECO:0007669"/>
    <property type="project" value="UniProtKB-KW"/>
</dbReference>
<evidence type="ECO:0000256" key="15">
    <source>
        <dbReference type="ARBA" id="ARBA00048432"/>
    </source>
</evidence>
<dbReference type="PANTHER" id="PTHR10799">
    <property type="entry name" value="SNF2/RAD54 HELICASE FAMILY"/>
    <property type="match status" value="1"/>
</dbReference>
<feature type="region of interest" description="Disordered" evidence="16">
    <location>
        <begin position="355"/>
        <end position="424"/>
    </location>
</feature>
<dbReference type="InterPro" id="IPR027417">
    <property type="entry name" value="P-loop_NTPase"/>
</dbReference>
<dbReference type="InterPro" id="IPR014001">
    <property type="entry name" value="Helicase_ATP-bd"/>
</dbReference>
<dbReference type="GO" id="GO:0003678">
    <property type="term" value="F:DNA helicase activity"/>
    <property type="evidence" value="ECO:0007669"/>
    <property type="project" value="UniProtKB-EC"/>
</dbReference>
<comment type="similarity">
    <text evidence="3">Belongs to the SNF2/RAD54 helicase family.</text>
</comment>
<feature type="region of interest" description="Disordered" evidence="16">
    <location>
        <begin position="1060"/>
        <end position="1084"/>
    </location>
</feature>
<evidence type="ECO:0000259" key="17">
    <source>
        <dbReference type="PROSITE" id="PS51192"/>
    </source>
</evidence>
<dbReference type="GO" id="GO:0005524">
    <property type="term" value="F:ATP binding"/>
    <property type="evidence" value="ECO:0007669"/>
    <property type="project" value="UniProtKB-KW"/>
</dbReference>
<dbReference type="Pfam" id="PF02845">
    <property type="entry name" value="CUE"/>
    <property type="match status" value="1"/>
</dbReference>
<evidence type="ECO:0000256" key="12">
    <source>
        <dbReference type="ARBA" id="ARBA00023125"/>
    </source>
</evidence>
<dbReference type="GO" id="GO:0006325">
    <property type="term" value="P:chromatin organization"/>
    <property type="evidence" value="ECO:0007669"/>
    <property type="project" value="UniProtKB-KW"/>
</dbReference>
<keyword evidence="14" id="KW-0539">Nucleus</keyword>
<evidence type="ECO:0000256" key="9">
    <source>
        <dbReference type="ARBA" id="ARBA00022806"/>
    </source>
</evidence>
<dbReference type="InterPro" id="IPR038718">
    <property type="entry name" value="SNF2-like_sf"/>
</dbReference>
<evidence type="ECO:0000256" key="11">
    <source>
        <dbReference type="ARBA" id="ARBA00022853"/>
    </source>
</evidence>
<dbReference type="InterPro" id="IPR003892">
    <property type="entry name" value="CUE"/>
</dbReference>
<organism evidence="19 20">
    <name type="scientific">Elysia marginata</name>
    <dbReference type="NCBI Taxonomy" id="1093978"/>
    <lineage>
        <taxon>Eukaryota</taxon>
        <taxon>Metazoa</taxon>
        <taxon>Spiralia</taxon>
        <taxon>Lophotrochozoa</taxon>
        <taxon>Mollusca</taxon>
        <taxon>Gastropoda</taxon>
        <taxon>Heterobranchia</taxon>
        <taxon>Euthyneura</taxon>
        <taxon>Panpulmonata</taxon>
        <taxon>Sacoglossa</taxon>
        <taxon>Placobranchoidea</taxon>
        <taxon>Plakobranchidae</taxon>
        <taxon>Elysia</taxon>
    </lineage>
</organism>
<name>A0AAV4ES12_9GAST</name>
<evidence type="ECO:0000256" key="10">
    <source>
        <dbReference type="ARBA" id="ARBA00022840"/>
    </source>
</evidence>
<keyword evidence="5" id="KW-0158">Chromosome</keyword>
<evidence type="ECO:0000256" key="5">
    <source>
        <dbReference type="ARBA" id="ARBA00022454"/>
    </source>
</evidence>
<dbReference type="SUPFAM" id="SSF52540">
    <property type="entry name" value="P-loop containing nucleoside triphosphate hydrolases"/>
    <property type="match status" value="2"/>
</dbReference>
<dbReference type="CDD" id="cd17998">
    <property type="entry name" value="DEXHc_SMARCAD1"/>
    <property type="match status" value="1"/>
</dbReference>
<evidence type="ECO:0000256" key="2">
    <source>
        <dbReference type="ARBA" id="ARBA00004286"/>
    </source>
</evidence>
<feature type="compositionally biased region" description="Polar residues" evidence="16">
    <location>
        <begin position="58"/>
        <end position="71"/>
    </location>
</feature>
<evidence type="ECO:0000256" key="3">
    <source>
        <dbReference type="ARBA" id="ARBA00007025"/>
    </source>
</evidence>
<evidence type="ECO:0000256" key="16">
    <source>
        <dbReference type="SAM" id="MobiDB-lite"/>
    </source>
</evidence>